<sequence length="272" mass="31441">MRSVPLPLQEVLRAEDARGFRDSHTPRSITLPVPDREAEAGYTALQADVLRYRANPRHATYQYNRDTPRTEGLLSVNASVMLKLCVPKRQANPPNPSQPVYLSPQEEHHCMIVSITDTVLTVEAPKPAATPSWLRQWLQRLHAGPTKEEEETSLRRNAFIYLWLHNLYIAVAVYVALPKVGLYRYYEVERRGARYTPSADLENREKARVALTIMYFVTLVFTHLYLPELWLLWWCSAWMMRLYAAFDTGVQGRRWGIILFAISAAWYYLSTA</sequence>
<evidence type="ECO:0000313" key="2">
    <source>
        <dbReference type="EMBL" id="CAD2221728.1"/>
    </source>
</evidence>
<feature type="transmembrane region" description="Helical" evidence="1">
    <location>
        <begin position="158"/>
        <end position="177"/>
    </location>
</feature>
<dbReference type="Proteomes" id="UP000515908">
    <property type="component" value="Chromosome 22"/>
</dbReference>
<proteinExistence type="predicted"/>
<keyword evidence="3" id="KW-1185">Reference proteome</keyword>
<accession>A0A7G2CPF5</accession>
<keyword evidence="1" id="KW-1133">Transmembrane helix</keyword>
<feature type="transmembrane region" description="Helical" evidence="1">
    <location>
        <begin position="253"/>
        <end position="269"/>
    </location>
</feature>
<dbReference type="EMBL" id="LR877166">
    <property type="protein sequence ID" value="CAD2221728.1"/>
    <property type="molecule type" value="Genomic_DNA"/>
</dbReference>
<evidence type="ECO:0000256" key="1">
    <source>
        <dbReference type="SAM" id="Phobius"/>
    </source>
</evidence>
<feature type="transmembrane region" description="Helical" evidence="1">
    <location>
        <begin position="213"/>
        <end position="233"/>
    </location>
</feature>
<protein>
    <submittedName>
        <fullName evidence="2">Uncharacterized protein</fullName>
    </submittedName>
</protein>
<keyword evidence="1" id="KW-0812">Transmembrane</keyword>
<dbReference type="VEuPathDB" id="TriTrypDB:ADEAN_000926300"/>
<organism evidence="2 3">
    <name type="scientific">Angomonas deanei</name>
    <dbReference type="NCBI Taxonomy" id="59799"/>
    <lineage>
        <taxon>Eukaryota</taxon>
        <taxon>Discoba</taxon>
        <taxon>Euglenozoa</taxon>
        <taxon>Kinetoplastea</taxon>
        <taxon>Metakinetoplastina</taxon>
        <taxon>Trypanosomatida</taxon>
        <taxon>Trypanosomatidae</taxon>
        <taxon>Strigomonadinae</taxon>
        <taxon>Angomonas</taxon>
    </lineage>
</organism>
<evidence type="ECO:0000313" key="3">
    <source>
        <dbReference type="Proteomes" id="UP000515908"/>
    </source>
</evidence>
<reference evidence="2 3" key="1">
    <citation type="submission" date="2020-08" db="EMBL/GenBank/DDBJ databases">
        <authorList>
            <person name="Newling K."/>
            <person name="Davey J."/>
            <person name="Forrester S."/>
        </authorList>
    </citation>
    <scope>NUCLEOTIDE SEQUENCE [LARGE SCALE GENOMIC DNA]</scope>
    <source>
        <strain evidence="3">Crithidia deanei Carvalho (ATCC PRA-265)</strain>
    </source>
</reference>
<dbReference type="AlphaFoldDB" id="A0A7G2CPF5"/>
<name>A0A7G2CPF5_9TRYP</name>
<gene>
    <name evidence="2" type="ORF">ADEAN_000926300</name>
</gene>
<keyword evidence="1" id="KW-0472">Membrane</keyword>